<dbReference type="GO" id="GO:0005694">
    <property type="term" value="C:chromosome"/>
    <property type="evidence" value="ECO:0007669"/>
    <property type="project" value="TreeGrafter"/>
</dbReference>
<protein>
    <submittedName>
        <fullName evidence="3">Plasmid partitioning protein</fullName>
    </submittedName>
</protein>
<dbReference type="PANTHER" id="PTHR33375:SF1">
    <property type="entry name" value="CHROMOSOME-PARTITIONING PROTEIN PARB-RELATED"/>
    <property type="match status" value="1"/>
</dbReference>
<organism evidence="3 4">
    <name type="scientific">Roseburia intestinalis</name>
    <dbReference type="NCBI Taxonomy" id="166486"/>
    <lineage>
        <taxon>Bacteria</taxon>
        <taxon>Bacillati</taxon>
        <taxon>Bacillota</taxon>
        <taxon>Clostridia</taxon>
        <taxon>Lachnospirales</taxon>
        <taxon>Lachnospiraceae</taxon>
        <taxon>Roseburia</taxon>
    </lineage>
</organism>
<comment type="caution">
    <text evidence="3">The sequence shown here is derived from an EMBL/GenBank/DDBJ whole genome shotgun (WGS) entry which is preliminary data.</text>
</comment>
<dbReference type="InterPro" id="IPR050336">
    <property type="entry name" value="Chromosome_partition/occlusion"/>
</dbReference>
<name>A0A3R6AQ38_9FIRM</name>
<gene>
    <name evidence="3" type="ORF">DW856_16985</name>
</gene>
<dbReference type="SUPFAM" id="SSF110849">
    <property type="entry name" value="ParB/Sulfiredoxin"/>
    <property type="match status" value="1"/>
</dbReference>
<dbReference type="Gene3D" id="1.10.10.2830">
    <property type="match status" value="1"/>
</dbReference>
<sequence>MALNVKNLNTIKNVAKKSDEKSQILSLKIIDNENLIDYPRNNEDVTQTEDIQIAIRENGFSDPIEVTDYGMEPDKYMIVSGHRRRCAGVKEGMTKFPCIIRHFENEQNIYNYVLMSNSHRDSAKDPLLYCKRYKMHEEYLKESGFKGSIINEVAKRIGISPQQAERYNRFNKIIAPCWDLVRLEEVGMSSLLPMATLTQEEQMEVYEVIVQCIQNGIEPTRTKCKEIIEQIKTGEKKVDIVEKKDEVKAEVETNQPTYEEDNNNEGQNVELDSVAPVENLEELDNENEEDTLSENPELKYRKGEKLTKSMANCITTLGKGYYSFRDDREREGFIELSSDMLEKLANELYDFTSDENKDLSKKCLQELKRNRDTLINLCNVLEKE</sequence>
<dbReference type="PANTHER" id="PTHR33375">
    <property type="entry name" value="CHROMOSOME-PARTITIONING PROTEIN PARB-RELATED"/>
    <property type="match status" value="1"/>
</dbReference>
<feature type="domain" description="ParB-like N-terminal" evidence="2">
    <location>
        <begin position="28"/>
        <end position="117"/>
    </location>
</feature>
<dbReference type="RefSeq" id="WP_118599040.1">
    <property type="nucleotide sequence ID" value="NZ_QSHO01000020.1"/>
</dbReference>
<dbReference type="AlphaFoldDB" id="A0A3R6AQ38"/>
<dbReference type="SMART" id="SM00470">
    <property type="entry name" value="ParB"/>
    <property type="match status" value="1"/>
</dbReference>
<accession>A0A3R6AQ38</accession>
<reference evidence="3 4" key="1">
    <citation type="submission" date="2018-08" db="EMBL/GenBank/DDBJ databases">
        <title>A genome reference for cultivated species of the human gut microbiota.</title>
        <authorList>
            <person name="Zou Y."/>
            <person name="Xue W."/>
            <person name="Luo G."/>
        </authorList>
    </citation>
    <scope>NUCLEOTIDE SEQUENCE [LARGE SCALE GENOMIC DNA]</scope>
    <source>
        <strain evidence="3 4">AM37-1AC</strain>
    </source>
</reference>
<dbReference type="EMBL" id="QSHO01000020">
    <property type="protein sequence ID" value="RHC13489.1"/>
    <property type="molecule type" value="Genomic_DNA"/>
</dbReference>
<dbReference type="InterPro" id="IPR036086">
    <property type="entry name" value="ParB/Sulfiredoxin_sf"/>
</dbReference>
<dbReference type="Pfam" id="PF02195">
    <property type="entry name" value="ParB_N"/>
    <property type="match status" value="1"/>
</dbReference>
<feature type="region of interest" description="Disordered" evidence="1">
    <location>
        <begin position="250"/>
        <end position="269"/>
    </location>
</feature>
<evidence type="ECO:0000259" key="2">
    <source>
        <dbReference type="SMART" id="SM00470"/>
    </source>
</evidence>
<evidence type="ECO:0000256" key="1">
    <source>
        <dbReference type="SAM" id="MobiDB-lite"/>
    </source>
</evidence>
<dbReference type="Gene3D" id="3.90.1530.10">
    <property type="entry name" value="Conserved hypothetical protein from pyrococcus furiosus pfu- 392566-001, ParB domain"/>
    <property type="match status" value="1"/>
</dbReference>
<dbReference type="GO" id="GO:0007059">
    <property type="term" value="P:chromosome segregation"/>
    <property type="evidence" value="ECO:0007669"/>
    <property type="project" value="TreeGrafter"/>
</dbReference>
<dbReference type="SUPFAM" id="SSF109709">
    <property type="entry name" value="KorB DNA-binding domain-like"/>
    <property type="match status" value="1"/>
</dbReference>
<evidence type="ECO:0000313" key="3">
    <source>
        <dbReference type="EMBL" id="RHC13489.1"/>
    </source>
</evidence>
<dbReference type="InterPro" id="IPR003115">
    <property type="entry name" value="ParB_N"/>
</dbReference>
<proteinExistence type="predicted"/>
<evidence type="ECO:0000313" key="4">
    <source>
        <dbReference type="Proteomes" id="UP000283513"/>
    </source>
</evidence>
<dbReference type="Proteomes" id="UP000283513">
    <property type="component" value="Unassembled WGS sequence"/>
</dbReference>